<proteinExistence type="predicted"/>
<keyword evidence="2" id="KW-1185">Reference proteome</keyword>
<evidence type="ECO:0000313" key="1">
    <source>
        <dbReference type="EMBL" id="MFC3167814.1"/>
    </source>
</evidence>
<name>A0ABV7IB21_9RHOB</name>
<gene>
    <name evidence="1" type="ORF">ACFOD7_07110</name>
</gene>
<dbReference type="Proteomes" id="UP001595557">
    <property type="component" value="Unassembled WGS sequence"/>
</dbReference>
<comment type="caution">
    <text evidence="1">The sequence shown here is derived from an EMBL/GenBank/DDBJ whole genome shotgun (WGS) entry which is preliminary data.</text>
</comment>
<dbReference type="RefSeq" id="WP_207471772.1">
    <property type="nucleotide sequence ID" value="NZ_JAFNAW010000086.1"/>
</dbReference>
<organism evidence="1 2">
    <name type="scientific">Paracoccus fontiphilus</name>
    <dbReference type="NCBI Taxonomy" id="1815556"/>
    <lineage>
        <taxon>Bacteria</taxon>
        <taxon>Pseudomonadati</taxon>
        <taxon>Pseudomonadota</taxon>
        <taxon>Alphaproteobacteria</taxon>
        <taxon>Rhodobacterales</taxon>
        <taxon>Paracoccaceae</taxon>
        <taxon>Paracoccus</taxon>
    </lineage>
</organism>
<protein>
    <submittedName>
        <fullName evidence="1">Uncharacterized protein</fullName>
    </submittedName>
</protein>
<evidence type="ECO:0000313" key="2">
    <source>
        <dbReference type="Proteomes" id="UP001595557"/>
    </source>
</evidence>
<reference evidence="2" key="1">
    <citation type="journal article" date="2019" name="Int. J. Syst. Evol. Microbiol.">
        <title>The Global Catalogue of Microorganisms (GCM) 10K type strain sequencing project: providing services to taxonomists for standard genome sequencing and annotation.</title>
        <authorList>
            <consortium name="The Broad Institute Genomics Platform"/>
            <consortium name="The Broad Institute Genome Sequencing Center for Infectious Disease"/>
            <person name="Wu L."/>
            <person name="Ma J."/>
        </authorList>
    </citation>
    <scope>NUCLEOTIDE SEQUENCE [LARGE SCALE GENOMIC DNA]</scope>
    <source>
        <strain evidence="2">KCTC 52239</strain>
    </source>
</reference>
<sequence length="128" mass="14350">MFDFSKHPTSLHLFIEQNADALSNAAMTLGGLTWLRRIRKIIDEVRLGQDLTRRTRVELQKYYGLLTLRHVADPDSEESSFFANLDPASPVVEEICLLTDQLEDAALEAGLILVNPAETDACNQEYSA</sequence>
<dbReference type="EMBL" id="JBHRTE010000031">
    <property type="protein sequence ID" value="MFC3167814.1"/>
    <property type="molecule type" value="Genomic_DNA"/>
</dbReference>
<accession>A0ABV7IB21</accession>